<dbReference type="AlphaFoldDB" id="A0A0F4T6H3"/>
<evidence type="ECO:0000313" key="1">
    <source>
        <dbReference type="EMBL" id="KJZ38972.1"/>
    </source>
</evidence>
<comment type="caution">
    <text evidence="1">The sequence shown here is derived from an EMBL/GenBank/DDBJ whole genome shotgun (WGS) entry which is preliminary data.</text>
</comment>
<dbReference type="GO" id="GO:0003677">
    <property type="term" value="F:DNA binding"/>
    <property type="evidence" value="ECO:0007669"/>
    <property type="project" value="InterPro"/>
</dbReference>
<accession>A0A0F4T6H3</accession>
<dbReference type="Gene3D" id="1.10.260.40">
    <property type="entry name" value="lambda repressor-like DNA-binding domains"/>
    <property type="match status" value="1"/>
</dbReference>
<evidence type="ECO:0000313" key="2">
    <source>
        <dbReference type="Proteomes" id="UP000033500"/>
    </source>
</evidence>
<dbReference type="PATRIC" id="fig|294.131.peg.3499"/>
<organism evidence="1 2">
    <name type="scientific">Pseudomonas fluorescens</name>
    <dbReference type="NCBI Taxonomy" id="294"/>
    <lineage>
        <taxon>Bacteria</taxon>
        <taxon>Pseudomonadati</taxon>
        <taxon>Pseudomonadota</taxon>
        <taxon>Gammaproteobacteria</taxon>
        <taxon>Pseudomonadales</taxon>
        <taxon>Pseudomonadaceae</taxon>
        <taxon>Pseudomonas</taxon>
    </lineage>
</organism>
<dbReference type="SUPFAM" id="SSF47413">
    <property type="entry name" value="lambda repressor-like DNA-binding domains"/>
    <property type="match status" value="1"/>
</dbReference>
<dbReference type="RefSeq" id="WP_046048576.1">
    <property type="nucleotide sequence ID" value="NZ_LACD01000029.1"/>
</dbReference>
<name>A0A0F4T6H3_PSEFL</name>
<dbReference type="InterPro" id="IPR010982">
    <property type="entry name" value="Lambda_DNA-bd_dom_sf"/>
</dbReference>
<dbReference type="Proteomes" id="UP000033500">
    <property type="component" value="Unassembled WGS sequence"/>
</dbReference>
<gene>
    <name evidence="1" type="ORF">VC34_22920</name>
</gene>
<dbReference type="EMBL" id="LACD01000029">
    <property type="protein sequence ID" value="KJZ38972.1"/>
    <property type="molecule type" value="Genomic_DNA"/>
</dbReference>
<dbReference type="Pfam" id="PF15943">
    <property type="entry name" value="YdaS_toxin"/>
    <property type="match status" value="1"/>
</dbReference>
<proteinExistence type="predicted"/>
<dbReference type="InterPro" id="IPR031856">
    <property type="entry name" value="YdaS_toxin-like"/>
</dbReference>
<protein>
    <submittedName>
        <fullName evidence="1">Rha family transcriptional regulator</fullName>
    </submittedName>
</protein>
<reference evidence="1 2" key="1">
    <citation type="submission" date="2015-03" db="EMBL/GenBank/DDBJ databases">
        <title>Comparative genomics of Pseudomonas insights into diversity of traits involved in vanlence and defense.</title>
        <authorList>
            <person name="Qin Y."/>
        </authorList>
    </citation>
    <scope>NUCLEOTIDE SEQUENCE [LARGE SCALE GENOMIC DNA]</scope>
    <source>
        <strain evidence="1 2">C3</strain>
    </source>
</reference>
<sequence length="71" mass="7682">MTPIERLVDYFGGQTKTALALGVSQAAVSYWVSGIHLMSAEKAFKAEELTGAEITARELCSRHQPTRKSAA</sequence>